<keyword evidence="2" id="KW-0238">DNA-binding</keyword>
<dbReference type="AlphaFoldDB" id="A0A2S1LTM3"/>
<evidence type="ECO:0000256" key="2">
    <source>
        <dbReference type="ARBA" id="ARBA00023125"/>
    </source>
</evidence>
<dbReference type="EMBL" id="CP020919">
    <property type="protein sequence ID" value="AWG27103.1"/>
    <property type="molecule type" value="Genomic_DNA"/>
</dbReference>
<dbReference type="KEGG" id="fki:FK004_18710"/>
<dbReference type="Pfam" id="PF01638">
    <property type="entry name" value="HxlR"/>
    <property type="match status" value="1"/>
</dbReference>
<evidence type="ECO:0000259" key="4">
    <source>
        <dbReference type="PROSITE" id="PS51118"/>
    </source>
</evidence>
<dbReference type="SUPFAM" id="SSF46785">
    <property type="entry name" value="Winged helix' DNA-binding domain"/>
    <property type="match status" value="1"/>
</dbReference>
<keyword evidence="1" id="KW-0805">Transcription regulation</keyword>
<proteinExistence type="predicted"/>
<evidence type="ECO:0000313" key="5">
    <source>
        <dbReference type="EMBL" id="AWG27103.1"/>
    </source>
</evidence>
<reference evidence="5 6" key="1">
    <citation type="submission" date="2017-04" db="EMBL/GenBank/DDBJ databases">
        <title>Complete genome sequence of Flavobacterium kingsejong AJ004.</title>
        <authorList>
            <person name="Lee P.C."/>
        </authorList>
    </citation>
    <scope>NUCLEOTIDE SEQUENCE [LARGE SCALE GENOMIC DNA]</scope>
    <source>
        <strain evidence="5 6">AJ004</strain>
    </source>
</reference>
<keyword evidence="3" id="KW-0804">Transcription</keyword>
<feature type="domain" description="HTH hxlR-type" evidence="4">
    <location>
        <begin position="16"/>
        <end position="114"/>
    </location>
</feature>
<accession>A0A2S1LTM3</accession>
<dbReference type="Proteomes" id="UP000244677">
    <property type="component" value="Chromosome"/>
</dbReference>
<evidence type="ECO:0000256" key="1">
    <source>
        <dbReference type="ARBA" id="ARBA00023015"/>
    </source>
</evidence>
<evidence type="ECO:0000313" key="6">
    <source>
        <dbReference type="Proteomes" id="UP000244677"/>
    </source>
</evidence>
<keyword evidence="6" id="KW-1185">Reference proteome</keyword>
<organism evidence="5 6">
    <name type="scientific">Flavobacterium kingsejongi</name>
    <dbReference type="NCBI Taxonomy" id="1678728"/>
    <lineage>
        <taxon>Bacteria</taxon>
        <taxon>Pseudomonadati</taxon>
        <taxon>Bacteroidota</taxon>
        <taxon>Flavobacteriia</taxon>
        <taxon>Flavobacteriales</taxon>
        <taxon>Flavobacteriaceae</taxon>
        <taxon>Flavobacterium</taxon>
    </lineage>
</organism>
<dbReference type="PANTHER" id="PTHR33204:SF37">
    <property type="entry name" value="HTH-TYPE TRANSCRIPTIONAL REGULATOR YODB"/>
    <property type="match status" value="1"/>
</dbReference>
<protein>
    <submittedName>
        <fullName evidence="5">MarR family transcriptional regulator</fullName>
    </submittedName>
</protein>
<dbReference type="Gene3D" id="1.10.10.10">
    <property type="entry name" value="Winged helix-like DNA-binding domain superfamily/Winged helix DNA-binding domain"/>
    <property type="match status" value="1"/>
</dbReference>
<dbReference type="PANTHER" id="PTHR33204">
    <property type="entry name" value="TRANSCRIPTIONAL REGULATOR, MARR FAMILY"/>
    <property type="match status" value="1"/>
</dbReference>
<evidence type="ECO:0000256" key="3">
    <source>
        <dbReference type="ARBA" id="ARBA00023163"/>
    </source>
</evidence>
<dbReference type="InterPro" id="IPR036390">
    <property type="entry name" value="WH_DNA-bd_sf"/>
</dbReference>
<gene>
    <name evidence="5" type="ORF">FK004_18710</name>
</gene>
<name>A0A2S1LTM3_9FLAO</name>
<dbReference type="PROSITE" id="PS51118">
    <property type="entry name" value="HTH_HXLR"/>
    <property type="match status" value="1"/>
</dbReference>
<dbReference type="GO" id="GO:0003677">
    <property type="term" value="F:DNA binding"/>
    <property type="evidence" value="ECO:0007669"/>
    <property type="project" value="UniProtKB-KW"/>
</dbReference>
<dbReference type="OrthoDB" id="9797599at2"/>
<sequence length="118" mass="13414">MANSAANNKKEIKKICDMQTALDILGGKWTFLIVYSLLDGKKRFKELERAVTGINTRMLVKELKSLEAHKILTREAFATVPPTVEYTLTQKGKDLQATMQSLHQWTIDWGEDTDTDKV</sequence>
<dbReference type="InterPro" id="IPR036388">
    <property type="entry name" value="WH-like_DNA-bd_sf"/>
</dbReference>
<dbReference type="InterPro" id="IPR002577">
    <property type="entry name" value="HTH_HxlR"/>
</dbReference>